<evidence type="ECO:0000313" key="3">
    <source>
        <dbReference type="Proteomes" id="UP000298781"/>
    </source>
</evidence>
<sequence>MVSIAREPRPARPYIHARPEFPIRPIVSAARQVTGYLLLGVCLALPLIAALALRAYVFVPR</sequence>
<evidence type="ECO:0000256" key="1">
    <source>
        <dbReference type="SAM" id="Phobius"/>
    </source>
</evidence>
<protein>
    <submittedName>
        <fullName evidence="2">Uncharacterized protein</fullName>
    </submittedName>
</protein>
<feature type="transmembrane region" description="Helical" evidence="1">
    <location>
        <begin position="36"/>
        <end position="59"/>
    </location>
</feature>
<keyword evidence="3" id="KW-1185">Reference proteome</keyword>
<evidence type="ECO:0000313" key="2">
    <source>
        <dbReference type="EMBL" id="QCI65742.1"/>
    </source>
</evidence>
<dbReference type="AlphaFoldDB" id="A0A4D7BCJ2"/>
<gene>
    <name evidence="2" type="ORF">E8M01_16905</name>
</gene>
<keyword evidence="1" id="KW-0472">Membrane</keyword>
<dbReference type="RefSeq" id="WP_136961188.1">
    <property type="nucleotide sequence ID" value="NZ_CP039690.1"/>
</dbReference>
<keyword evidence="1" id="KW-1133">Transmembrane helix</keyword>
<dbReference type="Proteomes" id="UP000298781">
    <property type="component" value="Chromosome"/>
</dbReference>
<accession>A0A4D7BCJ2</accession>
<name>A0A4D7BCJ2_9HYPH</name>
<dbReference type="EMBL" id="CP039690">
    <property type="protein sequence ID" value="QCI65742.1"/>
    <property type="molecule type" value="Genomic_DNA"/>
</dbReference>
<reference evidence="2 3" key="1">
    <citation type="submission" date="2019-04" db="EMBL/GenBank/DDBJ databases">
        <title>Phreatobacter aquaticus sp. nov.</title>
        <authorList>
            <person name="Choi A."/>
        </authorList>
    </citation>
    <scope>NUCLEOTIDE SEQUENCE [LARGE SCALE GENOMIC DNA]</scope>
    <source>
        <strain evidence="2 3">KCTC 52518</strain>
    </source>
</reference>
<organism evidence="2 3">
    <name type="scientific">Phreatobacter stygius</name>
    <dbReference type="NCBI Taxonomy" id="1940610"/>
    <lineage>
        <taxon>Bacteria</taxon>
        <taxon>Pseudomonadati</taxon>
        <taxon>Pseudomonadota</taxon>
        <taxon>Alphaproteobacteria</taxon>
        <taxon>Hyphomicrobiales</taxon>
        <taxon>Phreatobacteraceae</taxon>
        <taxon>Phreatobacter</taxon>
    </lineage>
</organism>
<proteinExistence type="predicted"/>
<dbReference type="KEGG" id="pstg:E8M01_16905"/>
<keyword evidence="1" id="KW-0812">Transmembrane</keyword>